<keyword evidence="3" id="KW-0963">Cytoplasm</keyword>
<evidence type="ECO:0000313" key="8">
    <source>
        <dbReference type="EMBL" id="KAD6120179.1"/>
    </source>
</evidence>
<dbReference type="GO" id="GO:0005737">
    <property type="term" value="C:cytoplasm"/>
    <property type="evidence" value="ECO:0007669"/>
    <property type="project" value="UniProtKB-SubCell"/>
</dbReference>
<evidence type="ECO:0000259" key="7">
    <source>
        <dbReference type="Pfam" id="PF00462"/>
    </source>
</evidence>
<evidence type="ECO:0000313" key="9">
    <source>
        <dbReference type="Proteomes" id="UP000326396"/>
    </source>
</evidence>
<dbReference type="PANTHER" id="PTHR10168">
    <property type="entry name" value="GLUTAREDOXIN"/>
    <property type="match status" value="1"/>
</dbReference>
<dbReference type="EMBL" id="SZYD01000005">
    <property type="protein sequence ID" value="KAD6120179.1"/>
    <property type="molecule type" value="Genomic_DNA"/>
</dbReference>
<dbReference type="OrthoDB" id="418495at2759"/>
<keyword evidence="6" id="KW-1133">Transmembrane helix</keyword>
<comment type="subcellular location">
    <subcellularLocation>
        <location evidence="1">Cytoplasm</location>
    </subcellularLocation>
</comment>
<dbReference type="AlphaFoldDB" id="A0A5N6PEI8"/>
<dbReference type="CDD" id="cd02066">
    <property type="entry name" value="GRX_family"/>
    <property type="match status" value="1"/>
</dbReference>
<comment type="similarity">
    <text evidence="2">Belongs to the glutaredoxin family. CC-type subfamily.</text>
</comment>
<gene>
    <name evidence="8" type="ORF">E3N88_11450</name>
</gene>
<dbReference type="PRINTS" id="PR00160">
    <property type="entry name" value="GLUTAREDOXIN"/>
</dbReference>
<evidence type="ECO:0000256" key="5">
    <source>
        <dbReference type="SAM" id="MobiDB-lite"/>
    </source>
</evidence>
<evidence type="ECO:0000256" key="4">
    <source>
        <dbReference type="ARBA" id="ARBA00023284"/>
    </source>
</evidence>
<feature type="region of interest" description="Disordered" evidence="5">
    <location>
        <begin position="155"/>
        <end position="191"/>
    </location>
</feature>
<evidence type="ECO:0000256" key="3">
    <source>
        <dbReference type="ARBA" id="ARBA00022490"/>
    </source>
</evidence>
<dbReference type="Gene3D" id="3.40.30.10">
    <property type="entry name" value="Glutaredoxin"/>
    <property type="match status" value="3"/>
</dbReference>
<comment type="caution">
    <text evidence="8">The sequence shown here is derived from an EMBL/GenBank/DDBJ whole genome shotgun (WGS) entry which is preliminary data.</text>
</comment>
<keyword evidence="6" id="KW-0472">Membrane</keyword>
<dbReference type="InterPro" id="IPR011905">
    <property type="entry name" value="GlrX-like_pln_2"/>
</dbReference>
<feature type="transmembrane region" description="Helical" evidence="6">
    <location>
        <begin position="287"/>
        <end position="308"/>
    </location>
</feature>
<name>A0A5N6PEI8_9ASTR</name>
<dbReference type="CDD" id="cd03419">
    <property type="entry name" value="GRX_GRXh_1_2_like"/>
    <property type="match status" value="2"/>
</dbReference>
<feature type="domain" description="Glutaredoxin" evidence="7">
    <location>
        <begin position="13"/>
        <end position="75"/>
    </location>
</feature>
<reference evidence="8 9" key="1">
    <citation type="submission" date="2019-05" db="EMBL/GenBank/DDBJ databases">
        <title>Mikania micrantha, genome provides insights into the molecular mechanism of rapid growth.</title>
        <authorList>
            <person name="Liu B."/>
        </authorList>
    </citation>
    <scope>NUCLEOTIDE SEQUENCE [LARGE SCALE GENOMIC DNA]</scope>
    <source>
        <strain evidence="8">NLD-2019</strain>
        <tissue evidence="8">Leaf</tissue>
    </source>
</reference>
<feature type="compositionally biased region" description="Polar residues" evidence="5">
    <location>
        <begin position="161"/>
        <end position="175"/>
    </location>
</feature>
<keyword evidence="6" id="KW-0812">Transmembrane</keyword>
<proteinExistence type="inferred from homology"/>
<protein>
    <recommendedName>
        <fullName evidence="7">Glutaredoxin domain-containing protein</fullName>
    </recommendedName>
</protein>
<evidence type="ECO:0000256" key="6">
    <source>
        <dbReference type="SAM" id="Phobius"/>
    </source>
</evidence>
<dbReference type="Pfam" id="PF00462">
    <property type="entry name" value="Glutaredoxin"/>
    <property type="match status" value="1"/>
</dbReference>
<feature type="compositionally biased region" description="Basic and acidic residues" evidence="5">
    <location>
        <begin position="180"/>
        <end position="191"/>
    </location>
</feature>
<dbReference type="InterPro" id="IPR002109">
    <property type="entry name" value="Glutaredoxin"/>
</dbReference>
<dbReference type="InterPro" id="IPR014025">
    <property type="entry name" value="Glutaredoxin_subgr"/>
</dbReference>
<dbReference type="PROSITE" id="PS51354">
    <property type="entry name" value="GLUTAREDOXIN_2"/>
    <property type="match status" value="2"/>
</dbReference>
<keyword evidence="9" id="KW-1185">Reference proteome</keyword>
<dbReference type="NCBIfam" id="TIGR02189">
    <property type="entry name" value="GlrX-like_plant"/>
    <property type="match status" value="1"/>
</dbReference>
<keyword evidence="4" id="KW-0676">Redox-active center</keyword>
<evidence type="ECO:0000256" key="2">
    <source>
        <dbReference type="ARBA" id="ARBA00007568"/>
    </source>
</evidence>
<dbReference type="SUPFAM" id="SSF52833">
    <property type="entry name" value="Thioredoxin-like"/>
    <property type="match status" value="3"/>
</dbReference>
<evidence type="ECO:0000256" key="1">
    <source>
        <dbReference type="ARBA" id="ARBA00004496"/>
    </source>
</evidence>
<accession>A0A5N6PEI8</accession>
<sequence>MAMVAALVNERSVVIFSKNSCCMCHTIKTLISSFGANPTVYELDEHPKGHQIEKELRGLGCKPSVPAVFIGQELIGGANEIMTLHLQGQHVYIEGRITSKVDWYEFGTGLESSEWVGQNHKLLVGGKRIKKIKKWRSGEVVLEIRRWRSGGRTTGWHPLSFSGSGKSEGITSLQSRKSKEKSASEHPDSQQIEKELKALGCKPCFPAVFIGKKLVGGSNETMSLHKESCLEPANPLASLEASKRKDEEDDYDEDGVKSQSRKWRCIVKRNPKKMPRDLKGMTLELEVIFFFVFFYCVAWIWWLGMVICSGERFCRRLMAVMRLELLQPAGGSVPFAGIKTLICSFGANPTVYELDEHSDGQQIEKELKGLGCKPCVPAVFIGQELVGGSNEIMSLHLKGKLVPMLIKERAIWL</sequence>
<organism evidence="8 9">
    <name type="scientific">Mikania micrantha</name>
    <name type="common">bitter vine</name>
    <dbReference type="NCBI Taxonomy" id="192012"/>
    <lineage>
        <taxon>Eukaryota</taxon>
        <taxon>Viridiplantae</taxon>
        <taxon>Streptophyta</taxon>
        <taxon>Embryophyta</taxon>
        <taxon>Tracheophyta</taxon>
        <taxon>Spermatophyta</taxon>
        <taxon>Magnoliopsida</taxon>
        <taxon>eudicotyledons</taxon>
        <taxon>Gunneridae</taxon>
        <taxon>Pentapetalae</taxon>
        <taxon>asterids</taxon>
        <taxon>campanulids</taxon>
        <taxon>Asterales</taxon>
        <taxon>Asteraceae</taxon>
        <taxon>Asteroideae</taxon>
        <taxon>Heliantheae alliance</taxon>
        <taxon>Eupatorieae</taxon>
        <taxon>Mikania</taxon>
    </lineage>
</organism>
<dbReference type="Proteomes" id="UP000326396">
    <property type="component" value="Linkage Group LG13"/>
</dbReference>
<dbReference type="InterPro" id="IPR036249">
    <property type="entry name" value="Thioredoxin-like_sf"/>
</dbReference>